<feature type="transmembrane region" description="Helical" evidence="26">
    <location>
        <begin position="180"/>
        <end position="202"/>
    </location>
</feature>
<comment type="catalytic activity">
    <reaction evidence="19">
        <text>L-alanyl-L-lysine(out) = L-alanyl-L-lysine(in)</text>
        <dbReference type="Rhea" id="RHEA:79415"/>
        <dbReference type="ChEBI" id="CHEBI:192470"/>
    </reaction>
</comment>
<feature type="region of interest" description="Disordered" evidence="25">
    <location>
        <begin position="239"/>
        <end position="319"/>
    </location>
</feature>
<keyword evidence="6 26" id="KW-0472">Membrane</keyword>
<evidence type="ECO:0000256" key="25">
    <source>
        <dbReference type="SAM" id="MobiDB-lite"/>
    </source>
</evidence>
<keyword evidence="3" id="KW-0813">Transport</keyword>
<proteinExistence type="inferred from homology"/>
<evidence type="ECO:0000256" key="7">
    <source>
        <dbReference type="ARBA" id="ARBA00023228"/>
    </source>
</evidence>
<organism evidence="27 28">
    <name type="scientific">Linnemannia exigua</name>
    <dbReference type="NCBI Taxonomy" id="604196"/>
    <lineage>
        <taxon>Eukaryota</taxon>
        <taxon>Fungi</taxon>
        <taxon>Fungi incertae sedis</taxon>
        <taxon>Mucoromycota</taxon>
        <taxon>Mortierellomycotina</taxon>
        <taxon>Mortierellomycetes</taxon>
        <taxon>Mortierellales</taxon>
        <taxon>Mortierellaceae</taxon>
        <taxon>Linnemannia</taxon>
    </lineage>
</organism>
<evidence type="ECO:0000256" key="17">
    <source>
        <dbReference type="ARBA" id="ARBA00044903"/>
    </source>
</evidence>
<evidence type="ECO:0000256" key="3">
    <source>
        <dbReference type="ARBA" id="ARBA00022448"/>
    </source>
</evidence>
<keyword evidence="28" id="KW-1185">Reference proteome</keyword>
<dbReference type="EMBL" id="JAAAIL010000198">
    <property type="protein sequence ID" value="KAG0278408.1"/>
    <property type="molecule type" value="Genomic_DNA"/>
</dbReference>
<evidence type="ECO:0000256" key="18">
    <source>
        <dbReference type="ARBA" id="ARBA00044912"/>
    </source>
</evidence>
<comment type="catalytic activity">
    <reaction evidence="8">
        <text>L-lysyl-L-alanine(out) = L-lysyl-L-alanine(in)</text>
        <dbReference type="Rhea" id="RHEA:79399"/>
        <dbReference type="ChEBI" id="CHEBI:229954"/>
    </reaction>
</comment>
<comment type="subcellular location">
    <subcellularLocation>
        <location evidence="1">Lysosome membrane</location>
        <topology evidence="1">Multi-pass membrane protein</topology>
    </subcellularLocation>
</comment>
<evidence type="ECO:0000256" key="15">
    <source>
        <dbReference type="ARBA" id="ARBA00044899"/>
    </source>
</evidence>
<comment type="catalytic activity">
    <reaction evidence="14">
        <text>L-aspartyl-L-lysine(out) = L-aspartyl-L-lysine(in)</text>
        <dbReference type="Rhea" id="RHEA:79411"/>
        <dbReference type="ChEBI" id="CHEBI:229953"/>
    </reaction>
</comment>
<evidence type="ECO:0000256" key="10">
    <source>
        <dbReference type="ARBA" id="ARBA00044881"/>
    </source>
</evidence>
<feature type="transmembrane region" description="Helical" evidence="26">
    <location>
        <begin position="383"/>
        <end position="405"/>
    </location>
</feature>
<evidence type="ECO:0000256" key="26">
    <source>
        <dbReference type="SAM" id="Phobius"/>
    </source>
</evidence>
<evidence type="ECO:0000256" key="11">
    <source>
        <dbReference type="ARBA" id="ARBA00044884"/>
    </source>
</evidence>
<evidence type="ECO:0000256" key="12">
    <source>
        <dbReference type="ARBA" id="ARBA00044891"/>
    </source>
</evidence>
<comment type="function">
    <text evidence="23">Lysosomal dipeptide uniporter that selectively exports lysine, arginine or histidine-containing dipeptides with a net positive charge from the lysosome lumen into the cytosol. Could play a role in a specific type of protein O-glycosylation indirectly regulating macrophages migration and tissue invasion. Also essential for liver homeostasis.</text>
</comment>
<comment type="catalytic activity">
    <reaction evidence="11">
        <text>L-alpha-aminoacyl-L-histidine(out) = L-alpha-aminoacyl-L-histidine(in)</text>
        <dbReference type="Rhea" id="RHEA:79375"/>
        <dbReference type="ChEBI" id="CHEBI:229967"/>
    </reaction>
</comment>
<evidence type="ECO:0000256" key="9">
    <source>
        <dbReference type="ARBA" id="ARBA00044878"/>
    </source>
</evidence>
<dbReference type="PANTHER" id="PTHR23512:SF3">
    <property type="entry name" value="MAJOR FACILITATOR SUPERFAMILY DOMAIN-CONTAINING PROTEIN 1"/>
    <property type="match status" value="1"/>
</dbReference>
<keyword evidence="5 26" id="KW-1133">Transmembrane helix</keyword>
<evidence type="ECO:0000313" key="28">
    <source>
        <dbReference type="Proteomes" id="UP001194580"/>
    </source>
</evidence>
<evidence type="ECO:0000256" key="6">
    <source>
        <dbReference type="ARBA" id="ARBA00023136"/>
    </source>
</evidence>
<evidence type="ECO:0000256" key="8">
    <source>
        <dbReference type="ARBA" id="ARBA00044876"/>
    </source>
</evidence>
<dbReference type="InterPro" id="IPR011701">
    <property type="entry name" value="MFS"/>
</dbReference>
<dbReference type="SUPFAM" id="SSF103473">
    <property type="entry name" value="MFS general substrate transporter"/>
    <property type="match status" value="1"/>
</dbReference>
<comment type="catalytic activity">
    <reaction evidence="15">
        <text>L-arginyl-L-alpha-amino acid(out) = L-arginyl-L-alpha-amino acid(in)</text>
        <dbReference type="Rhea" id="RHEA:79371"/>
        <dbReference type="ChEBI" id="CHEBI:84315"/>
    </reaction>
</comment>
<comment type="catalytic activity">
    <reaction evidence="9">
        <text>L-histidyl-glycine(out) = L-histidyl-glycine(in)</text>
        <dbReference type="Rhea" id="RHEA:79395"/>
        <dbReference type="ChEBI" id="CHEBI:229957"/>
    </reaction>
</comment>
<comment type="catalytic activity">
    <reaction evidence="13">
        <text>L-alpha-aminoacyl-L-lysine(out) = L-alpha-aminoacyl-L-lysine(in)</text>
        <dbReference type="Rhea" id="RHEA:79383"/>
        <dbReference type="ChEBI" id="CHEBI:229966"/>
    </reaction>
</comment>
<dbReference type="Proteomes" id="UP001194580">
    <property type="component" value="Unassembled WGS sequence"/>
</dbReference>
<gene>
    <name evidence="27" type="ORF">BGZ95_004065</name>
</gene>
<feature type="transmembrane region" description="Helical" evidence="26">
    <location>
        <begin position="16"/>
        <end position="35"/>
    </location>
</feature>
<reference evidence="27" key="1">
    <citation type="journal article" date="2020" name="Fungal Divers.">
        <title>Resolving the Mortierellaceae phylogeny through synthesis of multi-gene phylogenetics and phylogenomics.</title>
        <authorList>
            <person name="Vandepol N."/>
            <person name="Liber J."/>
            <person name="Desiro A."/>
            <person name="Na H."/>
            <person name="Kennedy M."/>
            <person name="Barry K."/>
            <person name="Grigoriev I.V."/>
            <person name="Miller A.N."/>
            <person name="O'Donnell K."/>
            <person name="Stajich J.E."/>
            <person name="Bonito G."/>
        </authorList>
    </citation>
    <scope>NUCLEOTIDE SEQUENCE</scope>
    <source>
        <strain evidence="27">NRRL 28262</strain>
    </source>
</reference>
<feature type="transmembrane region" description="Helical" evidence="26">
    <location>
        <begin position="355"/>
        <end position="377"/>
    </location>
</feature>
<feature type="transmembrane region" description="Helical" evidence="26">
    <location>
        <begin position="90"/>
        <end position="110"/>
    </location>
</feature>
<evidence type="ECO:0000256" key="2">
    <source>
        <dbReference type="ARBA" id="ARBA00008335"/>
    </source>
</evidence>
<evidence type="ECO:0000256" key="23">
    <source>
        <dbReference type="ARBA" id="ARBA00045709"/>
    </source>
</evidence>
<comment type="catalytic activity">
    <reaction evidence="18">
        <text>L-histidyl-L-alpha-amino acid(out) = L-histidyl-L-alpha-amino acid(in)</text>
        <dbReference type="Rhea" id="RHEA:79379"/>
        <dbReference type="ChEBI" id="CHEBI:229964"/>
    </reaction>
</comment>
<evidence type="ECO:0000256" key="16">
    <source>
        <dbReference type="ARBA" id="ARBA00044900"/>
    </source>
</evidence>
<evidence type="ECO:0000256" key="4">
    <source>
        <dbReference type="ARBA" id="ARBA00022692"/>
    </source>
</evidence>
<dbReference type="InterPro" id="IPR036259">
    <property type="entry name" value="MFS_trans_sf"/>
</dbReference>
<evidence type="ECO:0000256" key="13">
    <source>
        <dbReference type="ARBA" id="ARBA00044893"/>
    </source>
</evidence>
<comment type="catalytic activity">
    <reaction evidence="10">
        <text>L-alpha-aminoacyl-L-arginine(out) = L-alpha-aminoacyl-L-arginine(in)</text>
        <dbReference type="Rhea" id="RHEA:79367"/>
        <dbReference type="ChEBI" id="CHEBI:229968"/>
    </reaction>
</comment>
<comment type="catalytic activity">
    <reaction evidence="17">
        <text>L-arginyl-glycine(out) = L-arginyl-glycine(in)</text>
        <dbReference type="Rhea" id="RHEA:79391"/>
        <dbReference type="ChEBI" id="CHEBI:229955"/>
    </reaction>
</comment>
<evidence type="ECO:0000256" key="22">
    <source>
        <dbReference type="ARBA" id="ARBA00045018"/>
    </source>
</evidence>
<evidence type="ECO:0000313" key="27">
    <source>
        <dbReference type="EMBL" id="KAG0278408.1"/>
    </source>
</evidence>
<evidence type="ECO:0000256" key="1">
    <source>
        <dbReference type="ARBA" id="ARBA00004155"/>
    </source>
</evidence>
<evidence type="ECO:0000256" key="21">
    <source>
        <dbReference type="ARBA" id="ARBA00044985"/>
    </source>
</evidence>
<comment type="catalytic activity">
    <reaction evidence="12">
        <text>L-lysyl-L-alpha-amino acid(out) = L-lysyl-L-alpha-amino acid(in)</text>
        <dbReference type="Rhea" id="RHEA:79387"/>
        <dbReference type="ChEBI" id="CHEBI:229965"/>
    </reaction>
</comment>
<sequence length="413" mass="44504">MTGDLDQDDSPHESRVRWAMLGAACLVLFGNYYAFDNPAALNQPLQEYMQMPDDTYAYFLNILYTAYSLPNIVLPWLGGYASDVFGHRRLLISLSATVAFGHFVVCLGVERRNVPAMVIGRVLFGAGESLAVAQSAITVKYFQGKELAMALGINLCIARLGSVLNDILTPYIWSRSSVPAAFWGGLVSCILSFMTACLLAWLDRRYESVVAAGFSRVPTHPIDDRFSLEILDTGAGLPAAARQYDPPTVTANKSRRPTTSDEVIGMDSLDSSRVGASLGSRRPLGDDSLEGGGISSGSDSEDSSRESEDHRNSQDPMVRERVASRTAQIMTVPDLLSAILVLPVGYFVDHYGQKSWLFMLCGLIIGSSHFVLGIIPVPSPVPALVALGISTAIGAIFTSALPALVKPYQIATA</sequence>
<dbReference type="InterPro" id="IPR052187">
    <property type="entry name" value="MFSD1"/>
</dbReference>
<keyword evidence="4 26" id="KW-0812">Transmembrane</keyword>
<dbReference type="GO" id="GO:0022857">
    <property type="term" value="F:transmembrane transporter activity"/>
    <property type="evidence" value="ECO:0007669"/>
    <property type="project" value="InterPro"/>
</dbReference>
<accession>A0AAD4DHQ2</accession>
<evidence type="ECO:0000256" key="19">
    <source>
        <dbReference type="ARBA" id="ARBA00044919"/>
    </source>
</evidence>
<name>A0AAD4DHQ2_9FUNG</name>
<comment type="catalytic activity">
    <reaction evidence="20">
        <text>L-lysyl-glycine(out) = L-lysyl-glycine(in)</text>
        <dbReference type="Rhea" id="RHEA:79407"/>
        <dbReference type="ChEBI" id="CHEBI:191202"/>
    </reaction>
</comment>
<feature type="transmembrane region" description="Helical" evidence="26">
    <location>
        <begin position="56"/>
        <end position="78"/>
    </location>
</feature>
<evidence type="ECO:0000256" key="24">
    <source>
        <dbReference type="ARBA" id="ARBA00046376"/>
    </source>
</evidence>
<dbReference type="PANTHER" id="PTHR23512">
    <property type="entry name" value="MAJOR FACILITATOR SUPERFAMILY DOMAIN-CONTAINING PROTEIN 1"/>
    <property type="match status" value="1"/>
</dbReference>
<dbReference type="AlphaFoldDB" id="A0AAD4DHQ2"/>
<keyword evidence="7" id="KW-0458">Lysosome</keyword>
<evidence type="ECO:0000256" key="14">
    <source>
        <dbReference type="ARBA" id="ARBA00044898"/>
    </source>
</evidence>
<comment type="similarity">
    <text evidence="2">Belongs to the major facilitator superfamily.</text>
</comment>
<evidence type="ECO:0000256" key="20">
    <source>
        <dbReference type="ARBA" id="ARBA00044924"/>
    </source>
</evidence>
<comment type="subunit">
    <text evidence="24">Homodimer. Interacts with lysosomal protein GLMP (via lumenal domain); the interaction starts while both proteins are still in the endoplasmic reticulum and is required for stabilization of MFSD1 in lysosomes but has no direct effect on its targeting to lysosomes or transporter activity.</text>
</comment>
<feature type="transmembrane region" description="Helical" evidence="26">
    <location>
        <begin position="122"/>
        <end position="142"/>
    </location>
</feature>
<comment type="caution">
    <text evidence="27">The sequence shown here is derived from an EMBL/GenBank/DDBJ whole genome shotgun (WGS) entry which is preliminary data.</text>
</comment>
<protein>
    <recommendedName>
        <fullName evidence="21">Lysosomal dipeptide transporter MFSD1</fullName>
    </recommendedName>
    <alternativeName>
        <fullName evidence="22">Major facilitator superfamily domain-containing protein 1</fullName>
    </alternativeName>
</protein>
<feature type="compositionally biased region" description="Basic and acidic residues" evidence="25">
    <location>
        <begin position="302"/>
        <end position="319"/>
    </location>
</feature>
<evidence type="ECO:0000256" key="5">
    <source>
        <dbReference type="ARBA" id="ARBA00022989"/>
    </source>
</evidence>
<dbReference type="Pfam" id="PF07690">
    <property type="entry name" value="MFS_1"/>
    <property type="match status" value="1"/>
</dbReference>
<comment type="catalytic activity">
    <reaction evidence="16">
        <text>L-lysyl-L-lysine(out) = L-lysyl-L-lysine(in)</text>
        <dbReference type="Rhea" id="RHEA:79403"/>
        <dbReference type="ChEBI" id="CHEBI:229956"/>
    </reaction>
</comment>
<dbReference type="Gene3D" id="1.20.1250.20">
    <property type="entry name" value="MFS general substrate transporter like domains"/>
    <property type="match status" value="2"/>
</dbReference>